<dbReference type="InterPro" id="IPR031475">
    <property type="entry name" value="NBD_C"/>
</dbReference>
<accession>A0A0D5A3W1</accession>
<dbReference type="GO" id="GO:0005524">
    <property type="term" value="F:ATP binding"/>
    <property type="evidence" value="ECO:0007669"/>
    <property type="project" value="UniProtKB-KW"/>
</dbReference>
<dbReference type="SUPFAM" id="SSF142764">
    <property type="entry name" value="YgbK-like"/>
    <property type="match status" value="1"/>
</dbReference>
<evidence type="ECO:0000256" key="4">
    <source>
        <dbReference type="ARBA" id="ARBA00022777"/>
    </source>
</evidence>
<dbReference type="EMBL" id="KJ947871">
    <property type="protein sequence ID" value="AJW30906.1"/>
    <property type="molecule type" value="Genomic_DNA"/>
</dbReference>
<keyword evidence="3" id="KW-0547">Nucleotide-binding</keyword>
<dbReference type="InterPro" id="IPR037051">
    <property type="entry name" value="4-carb_acid_sugar_kinase_N_sf"/>
</dbReference>
<dbReference type="InterPro" id="IPR010737">
    <property type="entry name" value="4-carb_acid_sugar_kinase_N"/>
</dbReference>
<evidence type="ECO:0000313" key="9">
    <source>
        <dbReference type="EMBL" id="AJW30906.1"/>
    </source>
</evidence>
<evidence type="ECO:0000256" key="5">
    <source>
        <dbReference type="ARBA" id="ARBA00022840"/>
    </source>
</evidence>
<feature type="domain" description="Four-carbon acid sugar kinase nucleotide binding" evidence="8">
    <location>
        <begin position="272"/>
        <end position="439"/>
    </location>
</feature>
<evidence type="ECO:0000256" key="1">
    <source>
        <dbReference type="ARBA" id="ARBA00005715"/>
    </source>
</evidence>
<comment type="similarity">
    <text evidence="1">Belongs to the four-carbon acid sugar kinase family.</text>
</comment>
<evidence type="ECO:0000256" key="3">
    <source>
        <dbReference type="ARBA" id="ARBA00022741"/>
    </source>
</evidence>
<evidence type="ECO:0000259" key="7">
    <source>
        <dbReference type="Pfam" id="PF07005"/>
    </source>
</evidence>
<dbReference type="Gene3D" id="3.40.980.20">
    <property type="entry name" value="Four-carbon acid sugar kinase, nucleotide binding domain"/>
    <property type="match status" value="1"/>
</dbReference>
<evidence type="ECO:0000256" key="2">
    <source>
        <dbReference type="ARBA" id="ARBA00022679"/>
    </source>
</evidence>
<dbReference type="GO" id="GO:0016301">
    <property type="term" value="F:kinase activity"/>
    <property type="evidence" value="ECO:0007669"/>
    <property type="project" value="UniProtKB-KW"/>
</dbReference>
<keyword evidence="6" id="KW-0119">Carbohydrate metabolism</keyword>
<evidence type="ECO:0000259" key="8">
    <source>
        <dbReference type="Pfam" id="PF17042"/>
    </source>
</evidence>
<organism evidence="9">
    <name type="scientific">Prochlorococcus marinus str. P0903-H212</name>
    <dbReference type="NCBI Taxonomy" id="1622208"/>
    <lineage>
        <taxon>Bacteria</taxon>
        <taxon>Bacillati</taxon>
        <taxon>Cyanobacteriota</taxon>
        <taxon>Cyanophyceae</taxon>
        <taxon>Synechococcales</taxon>
        <taxon>Prochlorococcaceae</taxon>
        <taxon>Prochlorococcus</taxon>
    </lineage>
</organism>
<feature type="domain" description="Four-carbon acid sugar kinase N-terminal" evidence="7">
    <location>
        <begin position="3"/>
        <end position="243"/>
    </location>
</feature>
<reference evidence="9" key="1">
    <citation type="submission" date="2014-06" db="EMBL/GenBank/DDBJ databases">
        <authorList>
            <person name="Berube P.M."/>
        </authorList>
    </citation>
    <scope>NUCLEOTIDE SEQUENCE</scope>
    <source>
        <strain evidence="9">P0903-H212</strain>
    </source>
</reference>
<protein>
    <recommendedName>
        <fullName evidence="10">Four-carbon acid sugar kinase family protein</fullName>
    </recommendedName>
</protein>
<dbReference type="Pfam" id="PF07005">
    <property type="entry name" value="SBD_N"/>
    <property type="match status" value="1"/>
</dbReference>
<keyword evidence="4" id="KW-0418">Kinase</keyword>
<keyword evidence="2" id="KW-0808">Transferase</keyword>
<dbReference type="Pfam" id="PF17042">
    <property type="entry name" value="NBD_C"/>
    <property type="match status" value="1"/>
</dbReference>
<proteinExistence type="inferred from homology"/>
<keyword evidence="5" id="KW-0067">ATP-binding</keyword>
<sequence length="450" mass="50322">MKIIIFDDDPTGSQTVYGCPLLLNWDEQTLEAAFTKSSPLIFILANTRSLSSALAVKKTREICSSIKKFFLRQGYSKDDYFYISRGDSTLRGHGVLEPAILAEELGPFHATFHIPAFLEGGRTTVNGIHYLNGIPVHNTDFGRDNIFGFSTSDLAKWIEEKSFGKIQAENILHVEIKQLDMASKNKDCFNSLLSFFSKLENNVSVVVDAELPHHLETLARAIKVVSKEKRFLFRTAASFIKSLSELPPNPKDIADLVSLKSKNNQFAYKPGLIMVGSYMKLATDQLEILLNDNSCEGLEIPVGKLADIFALEDYQEKILELEEILLSKIDDILDIKKVPVLYTTREEMKFSSSSKRMNFGLELAEFMAILVGKIKNKFGYIISKGGITTQLLLQKGLNFNQVDLKGQILPGLSIVTSNSDLYHLPVVTFPGNLGNEKTLLESFRLMESNS</sequence>
<evidence type="ECO:0008006" key="10">
    <source>
        <dbReference type="Google" id="ProtNLM"/>
    </source>
</evidence>
<name>A0A0D5A3W1_PROMR</name>
<evidence type="ECO:0000256" key="6">
    <source>
        <dbReference type="ARBA" id="ARBA00023277"/>
    </source>
</evidence>
<dbReference type="InterPro" id="IPR042213">
    <property type="entry name" value="NBD_C_sf"/>
</dbReference>
<dbReference type="AlphaFoldDB" id="A0A0D5A3W1"/>
<dbReference type="Gene3D" id="3.40.50.10840">
    <property type="entry name" value="Putative sugar-binding, N-terminal domain"/>
    <property type="match status" value="1"/>
</dbReference>
<gene>
    <name evidence="9" type="ORF">FA03_0074</name>
</gene>